<protein>
    <recommendedName>
        <fullName evidence="4">DNA-binding protein</fullName>
    </recommendedName>
</protein>
<comment type="caution">
    <text evidence="2">The sequence shown here is derived from an EMBL/GenBank/DDBJ whole genome shotgun (WGS) entry which is preliminary data.</text>
</comment>
<feature type="region of interest" description="Disordered" evidence="1">
    <location>
        <begin position="55"/>
        <end position="116"/>
    </location>
</feature>
<evidence type="ECO:0000313" key="3">
    <source>
        <dbReference type="Proteomes" id="UP001499930"/>
    </source>
</evidence>
<organism evidence="2 3">
    <name type="scientific">Streptosporangium longisporum</name>
    <dbReference type="NCBI Taxonomy" id="46187"/>
    <lineage>
        <taxon>Bacteria</taxon>
        <taxon>Bacillati</taxon>
        <taxon>Actinomycetota</taxon>
        <taxon>Actinomycetes</taxon>
        <taxon>Streptosporangiales</taxon>
        <taxon>Streptosporangiaceae</taxon>
        <taxon>Streptosporangium</taxon>
    </lineage>
</organism>
<dbReference type="EMBL" id="BAAAWD010000016">
    <property type="protein sequence ID" value="GAA3027740.1"/>
    <property type="molecule type" value="Genomic_DNA"/>
</dbReference>
<dbReference type="Proteomes" id="UP001499930">
    <property type="component" value="Unassembled WGS sequence"/>
</dbReference>
<evidence type="ECO:0000256" key="1">
    <source>
        <dbReference type="SAM" id="MobiDB-lite"/>
    </source>
</evidence>
<evidence type="ECO:0000313" key="2">
    <source>
        <dbReference type="EMBL" id="GAA3027740.1"/>
    </source>
</evidence>
<accession>A0ABP6L1S5</accession>
<reference evidence="3" key="1">
    <citation type="journal article" date="2019" name="Int. J. Syst. Evol. Microbiol.">
        <title>The Global Catalogue of Microorganisms (GCM) 10K type strain sequencing project: providing services to taxonomists for standard genome sequencing and annotation.</title>
        <authorList>
            <consortium name="The Broad Institute Genomics Platform"/>
            <consortium name="The Broad Institute Genome Sequencing Center for Infectious Disease"/>
            <person name="Wu L."/>
            <person name="Ma J."/>
        </authorList>
    </citation>
    <scope>NUCLEOTIDE SEQUENCE [LARGE SCALE GENOMIC DNA]</scope>
    <source>
        <strain evidence="3">JCM 3106</strain>
    </source>
</reference>
<evidence type="ECO:0008006" key="4">
    <source>
        <dbReference type="Google" id="ProtNLM"/>
    </source>
</evidence>
<sequence length="116" mass="12923">MAEPLVINKHELALLLGCKVSWIETKCAQREIPHLLLDGYKFTEKHVAEILVMYERRPKRQRRSDEEPAEQPAGTSAAPPAPRRSRTSRAVPPPTSGGVKLRDRGLPLHRLAANGS</sequence>
<proteinExistence type="predicted"/>
<dbReference type="RefSeq" id="WP_344902177.1">
    <property type="nucleotide sequence ID" value="NZ_BAAAWD010000016.1"/>
</dbReference>
<gene>
    <name evidence="2" type="ORF">GCM10017559_62550</name>
</gene>
<name>A0ABP6L1S5_9ACTN</name>
<keyword evidence="3" id="KW-1185">Reference proteome</keyword>